<feature type="domain" description="HTH cro/C1-type" evidence="1">
    <location>
        <begin position="39"/>
        <end position="96"/>
    </location>
</feature>
<dbReference type="CDD" id="cd00093">
    <property type="entry name" value="HTH_XRE"/>
    <property type="match status" value="1"/>
</dbReference>
<dbReference type="RefSeq" id="WP_189669971.1">
    <property type="nucleotide sequence ID" value="NZ_BNAS01000004.1"/>
</dbReference>
<reference evidence="2" key="2">
    <citation type="submission" date="2020-09" db="EMBL/GenBank/DDBJ databases">
        <authorList>
            <person name="Sun Q."/>
            <person name="Zhou Y."/>
        </authorList>
    </citation>
    <scope>NUCLEOTIDE SEQUENCE</scope>
    <source>
        <strain evidence="2">CGMCC 4.7398</strain>
    </source>
</reference>
<name>A0A919FZ66_9MICO</name>
<dbReference type="SMART" id="SM00530">
    <property type="entry name" value="HTH_XRE"/>
    <property type="match status" value="1"/>
</dbReference>
<proteinExistence type="predicted"/>
<reference evidence="2" key="1">
    <citation type="journal article" date="2014" name="Int. J. Syst. Evol. Microbiol.">
        <title>Complete genome sequence of Corynebacterium casei LMG S-19264T (=DSM 44701T), isolated from a smear-ripened cheese.</title>
        <authorList>
            <consortium name="US DOE Joint Genome Institute (JGI-PGF)"/>
            <person name="Walter F."/>
            <person name="Albersmeier A."/>
            <person name="Kalinowski J."/>
            <person name="Ruckert C."/>
        </authorList>
    </citation>
    <scope>NUCLEOTIDE SEQUENCE</scope>
    <source>
        <strain evidence="2">CGMCC 4.7398</strain>
    </source>
</reference>
<accession>A0A919FZ66</accession>
<dbReference type="Pfam" id="PF13560">
    <property type="entry name" value="HTH_31"/>
    <property type="match status" value="1"/>
</dbReference>
<dbReference type="AlphaFoldDB" id="A0A919FZ66"/>
<dbReference type="GO" id="GO:0003677">
    <property type="term" value="F:DNA binding"/>
    <property type="evidence" value="ECO:0007669"/>
    <property type="project" value="InterPro"/>
</dbReference>
<organism evidence="2 3">
    <name type="scientific">Promicromonospora soli</name>
    <dbReference type="NCBI Taxonomy" id="2035533"/>
    <lineage>
        <taxon>Bacteria</taxon>
        <taxon>Bacillati</taxon>
        <taxon>Actinomycetota</taxon>
        <taxon>Actinomycetes</taxon>
        <taxon>Micrococcales</taxon>
        <taxon>Promicromonosporaceae</taxon>
        <taxon>Promicromonospora</taxon>
    </lineage>
</organism>
<dbReference type="Proteomes" id="UP000627369">
    <property type="component" value="Unassembled WGS sequence"/>
</dbReference>
<comment type="caution">
    <text evidence="2">The sequence shown here is derived from an EMBL/GenBank/DDBJ whole genome shotgun (WGS) entry which is preliminary data.</text>
</comment>
<evidence type="ECO:0000259" key="1">
    <source>
        <dbReference type="PROSITE" id="PS50943"/>
    </source>
</evidence>
<dbReference type="Gene3D" id="1.10.260.40">
    <property type="entry name" value="lambda repressor-like DNA-binding domains"/>
    <property type="match status" value="1"/>
</dbReference>
<gene>
    <name evidence="2" type="ORF">GCM10017772_28940</name>
</gene>
<dbReference type="InterPro" id="IPR001387">
    <property type="entry name" value="Cro/C1-type_HTH"/>
</dbReference>
<evidence type="ECO:0000313" key="2">
    <source>
        <dbReference type="EMBL" id="GHH74673.1"/>
    </source>
</evidence>
<evidence type="ECO:0000313" key="3">
    <source>
        <dbReference type="Proteomes" id="UP000627369"/>
    </source>
</evidence>
<sequence length="124" mass="13278">MRSAFWDDHERDLRDPEYAREFAAESARISALDALVNALEQARAAEGLTKADLARATGITGSAVRRLLTAANPNPTLGTVVEIAAALGLKLTVEPMTEEERRAVTEPMLCGVRKAASGTEKDVA</sequence>
<dbReference type="InterPro" id="IPR010982">
    <property type="entry name" value="Lambda_DNA-bd_dom_sf"/>
</dbReference>
<keyword evidence="3" id="KW-1185">Reference proteome</keyword>
<protein>
    <recommendedName>
        <fullName evidence="1">HTH cro/C1-type domain-containing protein</fullName>
    </recommendedName>
</protein>
<dbReference type="EMBL" id="BNAS01000004">
    <property type="protein sequence ID" value="GHH74673.1"/>
    <property type="molecule type" value="Genomic_DNA"/>
</dbReference>
<dbReference type="SUPFAM" id="SSF47413">
    <property type="entry name" value="lambda repressor-like DNA-binding domains"/>
    <property type="match status" value="1"/>
</dbReference>
<dbReference type="PROSITE" id="PS50943">
    <property type="entry name" value="HTH_CROC1"/>
    <property type="match status" value="1"/>
</dbReference>